<dbReference type="EMBL" id="GL876969">
    <property type="protein sequence ID" value="KLU86114.1"/>
    <property type="molecule type" value="Genomic_DNA"/>
</dbReference>
<reference evidence="2" key="2">
    <citation type="submission" date="2011-03" db="EMBL/GenBank/DDBJ databases">
        <title>Annotation of Magnaporthe poae ATCC 64411.</title>
        <authorList>
            <person name="Ma L.-J."/>
            <person name="Dead R."/>
            <person name="Young S.K."/>
            <person name="Zeng Q."/>
            <person name="Gargeya S."/>
            <person name="Fitzgerald M."/>
            <person name="Haas B."/>
            <person name="Abouelleil A."/>
            <person name="Alvarado L."/>
            <person name="Arachchi H.M."/>
            <person name="Berlin A."/>
            <person name="Brown A."/>
            <person name="Chapman S.B."/>
            <person name="Chen Z."/>
            <person name="Dunbar C."/>
            <person name="Freedman E."/>
            <person name="Gearin G."/>
            <person name="Gellesch M."/>
            <person name="Goldberg J."/>
            <person name="Griggs A."/>
            <person name="Gujja S."/>
            <person name="Heiman D."/>
            <person name="Howarth C."/>
            <person name="Larson L."/>
            <person name="Lui A."/>
            <person name="MacDonald P.J.P."/>
            <person name="Mehta T."/>
            <person name="Montmayeur A."/>
            <person name="Murphy C."/>
            <person name="Neiman D."/>
            <person name="Pearson M."/>
            <person name="Priest M."/>
            <person name="Roberts A."/>
            <person name="Saif S."/>
            <person name="Shea T."/>
            <person name="Shenoy N."/>
            <person name="Sisk P."/>
            <person name="Stolte C."/>
            <person name="Sykes S."/>
            <person name="Yandava C."/>
            <person name="Wortman J."/>
            <person name="Nusbaum C."/>
            <person name="Birren B."/>
        </authorList>
    </citation>
    <scope>NUCLEOTIDE SEQUENCE</scope>
    <source>
        <strain evidence="2">ATCC 64411</strain>
    </source>
</reference>
<name>A0A0H2U9E2_MAGP6</name>
<proteinExistence type="predicted"/>
<reference evidence="2" key="1">
    <citation type="submission" date="2010-05" db="EMBL/GenBank/DDBJ databases">
        <title>The Genome Sequence of Magnaporthe poae strain ATCC 64411.</title>
        <authorList>
            <consortium name="The Broad Institute Genome Sequencing Platform"/>
            <consortium name="Broad Institute Genome Sequencing Center for Infectious Disease"/>
            <person name="Ma L.-J."/>
            <person name="Dead R."/>
            <person name="Young S."/>
            <person name="Zeng Q."/>
            <person name="Koehrsen M."/>
            <person name="Alvarado L."/>
            <person name="Berlin A."/>
            <person name="Chapman S.B."/>
            <person name="Chen Z."/>
            <person name="Freedman E."/>
            <person name="Gellesch M."/>
            <person name="Goldberg J."/>
            <person name="Griggs A."/>
            <person name="Gujja S."/>
            <person name="Heilman E.R."/>
            <person name="Heiman D."/>
            <person name="Hepburn T."/>
            <person name="Howarth C."/>
            <person name="Jen D."/>
            <person name="Larson L."/>
            <person name="Mehta T."/>
            <person name="Neiman D."/>
            <person name="Pearson M."/>
            <person name="Roberts A."/>
            <person name="Saif S."/>
            <person name="Shea T."/>
            <person name="Shenoy N."/>
            <person name="Sisk P."/>
            <person name="Stolte C."/>
            <person name="Sykes S."/>
            <person name="Walk T."/>
            <person name="White J."/>
            <person name="Yandava C."/>
            <person name="Haas B."/>
            <person name="Nusbaum C."/>
            <person name="Birren B."/>
        </authorList>
    </citation>
    <scope>NUCLEOTIDE SEQUENCE</scope>
    <source>
        <strain evidence="2">ATCC 64411</strain>
    </source>
</reference>
<dbReference type="Gene3D" id="2.60.110.10">
    <property type="entry name" value="Thaumatin"/>
    <property type="match status" value="1"/>
</dbReference>
<dbReference type="InterPro" id="IPR037176">
    <property type="entry name" value="Osmotin/thaumatin-like_sf"/>
</dbReference>
<keyword evidence="1" id="KW-0732">Signal</keyword>
<evidence type="ECO:0000313" key="2">
    <source>
        <dbReference type="EMBL" id="KLU86114.1"/>
    </source>
</evidence>
<feature type="signal peptide" evidence="1">
    <location>
        <begin position="1"/>
        <end position="19"/>
    </location>
</feature>
<dbReference type="OrthoDB" id="430315at2759"/>
<evidence type="ECO:0000256" key="1">
    <source>
        <dbReference type="SAM" id="SignalP"/>
    </source>
</evidence>
<dbReference type="SUPFAM" id="SSF49870">
    <property type="entry name" value="Osmotin, thaumatin-like protein"/>
    <property type="match status" value="1"/>
</dbReference>
<protein>
    <submittedName>
        <fullName evidence="2">Uncharacterized protein</fullName>
    </submittedName>
</protein>
<gene>
    <name evidence="2" type="ORF">MAPG_05133</name>
</gene>
<feature type="chain" id="PRO_5005202370" evidence="1">
    <location>
        <begin position="20"/>
        <end position="257"/>
    </location>
</feature>
<feature type="non-terminal residue" evidence="2">
    <location>
        <position position="257"/>
    </location>
</feature>
<sequence length="257" mass="27387">MRVIRSTALLAVAAAAVQALPISYPIGVEDSPPPPATTAAPSPAAVKRAIDQLTVTIVNKHSAAITTRHAIHPGVPKPVDAQKKEVKEGKIEKGAQGVYIVNPDYIGAVFINDAKFPPSQHSTQIEVSMKMGKKGFDVSNVTGFTLPVICRCEAANGAIYESGCGFDLVAEAKADPSKACKDWKASENACANPNRDNVKGKLVPAPFFDKCARESYTYVDDHEANRWDLCKKNTMTCCVGPSCPKYVPYRAKGSPGG</sequence>
<dbReference type="AlphaFoldDB" id="A0A0H2U9E2"/>
<dbReference type="VEuPathDB" id="FungiDB:MAPG_05133"/>
<accession>A0A0H2U9E2</accession>
<organism evidence="2">
    <name type="scientific">Magnaporthiopsis poae (strain ATCC 64411 / 73-15)</name>
    <name type="common">Kentucky bluegrass fungus</name>
    <name type="synonym">Magnaporthe poae</name>
    <dbReference type="NCBI Taxonomy" id="644358"/>
    <lineage>
        <taxon>Eukaryota</taxon>
        <taxon>Fungi</taxon>
        <taxon>Dikarya</taxon>
        <taxon>Ascomycota</taxon>
        <taxon>Pezizomycotina</taxon>
        <taxon>Sordariomycetes</taxon>
        <taxon>Sordariomycetidae</taxon>
        <taxon>Magnaporthales</taxon>
        <taxon>Magnaporthaceae</taxon>
        <taxon>Magnaporthiopsis</taxon>
    </lineage>
</organism>